<organism evidence="2 3">
    <name type="scientific">Infirmifilum uzonense</name>
    <dbReference type="NCBI Taxonomy" id="1550241"/>
    <lineage>
        <taxon>Archaea</taxon>
        <taxon>Thermoproteota</taxon>
        <taxon>Thermoprotei</taxon>
        <taxon>Thermofilales</taxon>
        <taxon>Thermofilaceae</taxon>
        <taxon>Infirmifilum</taxon>
    </lineage>
</organism>
<dbReference type="Proteomes" id="UP000067434">
    <property type="component" value="Chromosome"/>
</dbReference>
<evidence type="ECO:0000313" key="3">
    <source>
        <dbReference type="Proteomes" id="UP000067434"/>
    </source>
</evidence>
<feature type="transmembrane region" description="Helical" evidence="1">
    <location>
        <begin position="442"/>
        <end position="465"/>
    </location>
</feature>
<dbReference type="KEGG" id="thf:MA03_03085"/>
<feature type="transmembrane region" description="Helical" evidence="1">
    <location>
        <begin position="178"/>
        <end position="200"/>
    </location>
</feature>
<feature type="transmembrane region" description="Helical" evidence="1">
    <location>
        <begin position="296"/>
        <end position="313"/>
    </location>
</feature>
<reference evidence="2 3" key="1">
    <citation type="journal article" date="2015" name="Stand. Genomic Sci.">
        <title>Complete genome sequence of and proposal of Thermofilum uzonense sp. nov. a novel hyperthermophilic crenarchaeon and emended description of the genus Thermofilum.</title>
        <authorList>
            <person name="Toshchakov S.V."/>
            <person name="Korzhenkov A.A."/>
            <person name="Samarov N.I."/>
            <person name="Mazunin I.O."/>
            <person name="Mozhey O.I."/>
            <person name="Shmyr I.S."/>
            <person name="Derbikova K.S."/>
            <person name="Taranov E.A."/>
            <person name="Dominova I.N."/>
            <person name="Bonch-Osmolovskaya E.A."/>
            <person name="Patrushev M.V."/>
            <person name="Podosokorskaya O.A."/>
            <person name="Kublanov I.V."/>
        </authorList>
    </citation>
    <scope>NUCLEOTIDE SEQUENCE [LARGE SCALE GENOMIC DNA]</scope>
    <source>
        <strain evidence="2 3">1807-2</strain>
    </source>
</reference>
<feature type="transmembrane region" description="Helical" evidence="1">
    <location>
        <begin position="325"/>
        <end position="345"/>
    </location>
</feature>
<feature type="transmembrane region" description="Helical" evidence="1">
    <location>
        <begin position="220"/>
        <end position="243"/>
    </location>
</feature>
<feature type="transmembrane region" description="Helical" evidence="1">
    <location>
        <begin position="397"/>
        <end position="422"/>
    </location>
</feature>
<proteinExistence type="predicted"/>
<keyword evidence="3" id="KW-1185">Reference proteome</keyword>
<dbReference type="AlphaFoldDB" id="A0A0F7FHV1"/>
<dbReference type="EMBL" id="CP009961">
    <property type="protein sequence ID" value="AKG38465.1"/>
    <property type="molecule type" value="Genomic_DNA"/>
</dbReference>
<feature type="transmembrane region" description="Helical" evidence="1">
    <location>
        <begin position="471"/>
        <end position="490"/>
    </location>
</feature>
<feature type="transmembrane region" description="Helical" evidence="1">
    <location>
        <begin position="141"/>
        <end position="166"/>
    </location>
</feature>
<sequence length="507" mass="55968">MAKNGLNPLLKRSAGRAVLALLFALFVFLIAVPPFIIRGVAPYPSLLTNAGLTRNSIKDATGATLTVTIILTLIRGRREIAASEEAEHELLLALPVTMAEYLVGKTLYFSFQTLFYTIPLVFFATPLLYTYVEPSPTRPLIFMLSLPLIALYSETLVMLATLARIALSRTRLPEVTGYAYLALSGIHSLMLSRLSPLLTLPGAPIAGPMIDVFSRRVDTYTLVVEFLLLLASSIAMVALLAVLSRVTHPENIRPLYEMLREMGLWKRKTVRLSDASIDGAVRKVILGLSITSSRHLFLVGTGLAFSSLLAVVLRELNISVDALTLSSFGAVFLASEATISTAFTVQRDLSNLWLYRLYPASLKPLTRSLMTKTAVYYVEGLLFLALFRAVYDSRPAWLLLPITALPLMILATLLILSTLVRIASRRRLVRYSSRGFYMVEDLTATAIMGLSGLTAIIVLALHELFVEYSTGFLNAFMLATGSALISVLLWKISEDILYEQIWYSDVQ</sequence>
<keyword evidence="1" id="KW-0472">Membrane</keyword>
<evidence type="ECO:0000256" key="1">
    <source>
        <dbReference type="SAM" id="Phobius"/>
    </source>
</evidence>
<keyword evidence="1" id="KW-1133">Transmembrane helix</keyword>
<evidence type="ECO:0000313" key="2">
    <source>
        <dbReference type="EMBL" id="AKG38465.1"/>
    </source>
</evidence>
<feature type="transmembrane region" description="Helical" evidence="1">
    <location>
        <begin position="17"/>
        <end position="37"/>
    </location>
</feature>
<feature type="transmembrane region" description="Helical" evidence="1">
    <location>
        <begin position="107"/>
        <end position="129"/>
    </location>
</feature>
<name>A0A0F7FHV1_9CREN</name>
<gene>
    <name evidence="2" type="ORF">MA03_03085</name>
</gene>
<dbReference type="HOGENOM" id="CLU_537074_0_0_2"/>
<feature type="transmembrane region" description="Helical" evidence="1">
    <location>
        <begin position="374"/>
        <end position="391"/>
    </location>
</feature>
<accession>A0A0F7FHV1</accession>
<dbReference type="STRING" id="1550241.MA03_03085"/>
<protein>
    <submittedName>
        <fullName evidence="2">Uncharacterized protein</fullName>
    </submittedName>
</protein>
<dbReference type="PATRIC" id="fig|1550241.5.peg.655"/>
<keyword evidence="1" id="KW-0812">Transmembrane</keyword>